<evidence type="ECO:0000256" key="10">
    <source>
        <dbReference type="HAMAP-Rule" id="MF_00185"/>
    </source>
</evidence>
<dbReference type="GO" id="GO:0052381">
    <property type="term" value="F:tRNA dimethylallyltransferase activity"/>
    <property type="evidence" value="ECO:0007669"/>
    <property type="project" value="UniProtKB-UniRule"/>
</dbReference>
<reference evidence="12" key="1">
    <citation type="journal article" date="2018" name="Sci. Rep.">
        <title>Lignite coal burning seam in the remote Altai Mountains harbors a hydrogen-driven thermophilic microbial community.</title>
        <authorList>
            <person name="Kadnikov V.V."/>
            <person name="Mardanov A.V."/>
            <person name="Ivasenko D.A."/>
            <person name="Antsiferov D.V."/>
            <person name="Beletsky A.V."/>
            <person name="Karnachuk O.V."/>
            <person name="Ravin N.V."/>
        </authorList>
    </citation>
    <scope>NUCLEOTIDE SEQUENCE [LARGE SCALE GENOMIC DNA]</scope>
</reference>
<evidence type="ECO:0000313" key="11">
    <source>
        <dbReference type="EMBL" id="PTQ55710.1"/>
    </source>
</evidence>
<dbReference type="Pfam" id="PF01715">
    <property type="entry name" value="IPPT"/>
    <property type="match status" value="2"/>
</dbReference>
<feature type="binding site" evidence="10">
    <location>
        <begin position="14"/>
        <end position="19"/>
    </location>
    <ligand>
        <name>substrate</name>
    </ligand>
</feature>
<keyword evidence="8 10" id="KW-0460">Magnesium</keyword>
<keyword evidence="7 10" id="KW-0067">ATP-binding</keyword>
<evidence type="ECO:0000256" key="7">
    <source>
        <dbReference type="ARBA" id="ARBA00022840"/>
    </source>
</evidence>
<dbReference type="GO" id="GO:0006400">
    <property type="term" value="P:tRNA modification"/>
    <property type="evidence" value="ECO:0007669"/>
    <property type="project" value="TreeGrafter"/>
</dbReference>
<dbReference type="SUPFAM" id="SSF52540">
    <property type="entry name" value="P-loop containing nucleoside triphosphate hydrolases"/>
    <property type="match status" value="1"/>
</dbReference>
<comment type="similarity">
    <text evidence="3 10">Belongs to the IPP transferase family.</text>
</comment>
<evidence type="ECO:0000256" key="9">
    <source>
        <dbReference type="ARBA" id="ARBA00049563"/>
    </source>
</evidence>
<evidence type="ECO:0000256" key="1">
    <source>
        <dbReference type="ARBA" id="ARBA00001946"/>
    </source>
</evidence>
<dbReference type="InterPro" id="IPR039657">
    <property type="entry name" value="Dimethylallyltransferase"/>
</dbReference>
<evidence type="ECO:0000256" key="4">
    <source>
        <dbReference type="ARBA" id="ARBA00022679"/>
    </source>
</evidence>
<name>A0A2R6XZ98_9BACL</name>
<accession>A0A2R6XZ98</accession>
<dbReference type="PANTHER" id="PTHR11088">
    <property type="entry name" value="TRNA DIMETHYLALLYLTRANSFERASE"/>
    <property type="match status" value="1"/>
</dbReference>
<comment type="function">
    <text evidence="2 10">Catalyzes the transfer of a dimethylallyl group onto the adenine at position 37 in tRNAs that read codons beginning with uridine, leading to the formation of N6-(dimethylallyl)adenosine (i(6)A).</text>
</comment>
<proteinExistence type="inferred from homology"/>
<comment type="caution">
    <text evidence="11">The sequence shown here is derived from an EMBL/GenBank/DDBJ whole genome shotgun (WGS) entry which is preliminary data.</text>
</comment>
<evidence type="ECO:0000256" key="8">
    <source>
        <dbReference type="ARBA" id="ARBA00022842"/>
    </source>
</evidence>
<dbReference type="InterPro" id="IPR027417">
    <property type="entry name" value="P-loop_NTPase"/>
</dbReference>
<dbReference type="FunFam" id="3.40.50.300:FF:000348">
    <property type="entry name" value="tRNA dimethylallyltransferase"/>
    <property type="match status" value="1"/>
</dbReference>
<keyword evidence="4 10" id="KW-0808">Transferase</keyword>
<dbReference type="Proteomes" id="UP000244338">
    <property type="component" value="Unassembled WGS sequence"/>
</dbReference>
<protein>
    <recommendedName>
        <fullName evidence="10">tRNA dimethylallyltransferase</fullName>
        <ecNumber evidence="10">2.5.1.75</ecNumber>
    </recommendedName>
    <alternativeName>
        <fullName evidence="10">Dimethylallyl diphosphate:tRNA dimethylallyltransferase</fullName>
        <shortName evidence="10">DMAPP:tRNA dimethylallyltransferase</shortName>
        <shortName evidence="10">DMATase</shortName>
    </alternativeName>
    <alternativeName>
        <fullName evidence="10">Isopentenyl-diphosphate:tRNA isopentenyltransferase</fullName>
        <shortName evidence="10">IPP transferase</shortName>
        <shortName evidence="10">IPPT</shortName>
        <shortName evidence="10">IPTase</shortName>
    </alternativeName>
</protein>
<dbReference type="HAMAP" id="MF_00185">
    <property type="entry name" value="IPP_trans"/>
    <property type="match status" value="1"/>
</dbReference>
<comment type="caution">
    <text evidence="10">Lacks conserved residue(s) required for the propagation of feature annotation.</text>
</comment>
<comment type="catalytic activity">
    <reaction evidence="9 10">
        <text>adenosine(37) in tRNA + dimethylallyl diphosphate = N(6)-dimethylallyladenosine(37) in tRNA + diphosphate</text>
        <dbReference type="Rhea" id="RHEA:26482"/>
        <dbReference type="Rhea" id="RHEA-COMP:10162"/>
        <dbReference type="Rhea" id="RHEA-COMP:10375"/>
        <dbReference type="ChEBI" id="CHEBI:33019"/>
        <dbReference type="ChEBI" id="CHEBI:57623"/>
        <dbReference type="ChEBI" id="CHEBI:74411"/>
        <dbReference type="ChEBI" id="CHEBI:74415"/>
        <dbReference type="EC" id="2.5.1.75"/>
    </reaction>
</comment>
<feature type="site" description="Interaction with substrate tRNA" evidence="10">
    <location>
        <position position="103"/>
    </location>
</feature>
<comment type="cofactor">
    <cofactor evidence="1 10">
        <name>Mg(2+)</name>
        <dbReference type="ChEBI" id="CHEBI:18420"/>
    </cofactor>
</comment>
<evidence type="ECO:0000313" key="12">
    <source>
        <dbReference type="Proteomes" id="UP000244338"/>
    </source>
</evidence>
<evidence type="ECO:0000256" key="3">
    <source>
        <dbReference type="ARBA" id="ARBA00005842"/>
    </source>
</evidence>
<gene>
    <name evidence="10" type="primary">miaA</name>
    <name evidence="11" type="ORF">BSOLF_1626</name>
</gene>
<dbReference type="Gene3D" id="3.40.50.300">
    <property type="entry name" value="P-loop containing nucleotide triphosphate hydrolases"/>
    <property type="match status" value="1"/>
</dbReference>
<comment type="subunit">
    <text evidence="10">Monomer.</text>
</comment>
<dbReference type="AlphaFoldDB" id="A0A2R6XZ98"/>
<sequence>MTLSGPLIVIVGPTAVGKTALSLSLAERFQGEIVSADAMQIYRGMDIGTAKVETEIQKRIPHHLIDLVHPREPYTVKQYQDDALRVIADLYARNKLPIVVGGSGLYVSALVYYPDYHFQAHAPRLPVRERKKSPFKLMMIGLTMNREELYKRIDARVEAMMRMGLLDEVRSLLQEGVPPQAQSMQALGYKELVPVVRGERGLEEAVQLIKKRTRHYAKRQFTWFRSLSDVKWYEMDETKTDRTLQKISEDVAGFLKTTSNTFS</sequence>
<keyword evidence="5 10" id="KW-0819">tRNA processing</keyword>
<evidence type="ECO:0000256" key="6">
    <source>
        <dbReference type="ARBA" id="ARBA00022741"/>
    </source>
</evidence>
<dbReference type="InterPro" id="IPR018022">
    <property type="entry name" value="IPT"/>
</dbReference>
<evidence type="ECO:0000256" key="2">
    <source>
        <dbReference type="ARBA" id="ARBA00003213"/>
    </source>
</evidence>
<dbReference type="EC" id="2.5.1.75" evidence="10"/>
<feature type="binding site" evidence="10">
    <location>
        <begin position="12"/>
        <end position="19"/>
    </location>
    <ligand>
        <name>ATP</name>
        <dbReference type="ChEBI" id="CHEBI:30616"/>
    </ligand>
</feature>
<keyword evidence="6 10" id="KW-0547">Nucleotide-binding</keyword>
<dbReference type="GO" id="GO:0005524">
    <property type="term" value="F:ATP binding"/>
    <property type="evidence" value="ECO:0007669"/>
    <property type="project" value="UniProtKB-UniRule"/>
</dbReference>
<dbReference type="EMBL" id="PEBX01000081">
    <property type="protein sequence ID" value="PTQ55710.1"/>
    <property type="molecule type" value="Genomic_DNA"/>
</dbReference>
<dbReference type="PANTHER" id="PTHR11088:SF60">
    <property type="entry name" value="TRNA DIMETHYLALLYLTRANSFERASE"/>
    <property type="match status" value="1"/>
</dbReference>
<organism evidence="11 12">
    <name type="scientific">Candidatus Carbonibacillus altaicus</name>
    <dbReference type="NCBI Taxonomy" id="2163959"/>
    <lineage>
        <taxon>Bacteria</taxon>
        <taxon>Bacillati</taxon>
        <taxon>Bacillota</taxon>
        <taxon>Bacilli</taxon>
        <taxon>Bacillales</taxon>
        <taxon>Candidatus Carbonibacillus</taxon>
    </lineage>
</organism>
<evidence type="ECO:0000256" key="5">
    <source>
        <dbReference type="ARBA" id="ARBA00022694"/>
    </source>
</evidence>